<feature type="transmembrane region" description="Helical" evidence="1">
    <location>
        <begin position="327"/>
        <end position="349"/>
    </location>
</feature>
<dbReference type="InterPro" id="IPR032809">
    <property type="entry name" value="Put_HupE_UreJ"/>
</dbReference>
<comment type="caution">
    <text evidence="2">The sequence shown here is derived from an EMBL/GenBank/DDBJ whole genome shotgun (WGS) entry which is preliminary data.</text>
</comment>
<dbReference type="Pfam" id="PF13795">
    <property type="entry name" value="HupE_UreJ_2"/>
    <property type="match status" value="1"/>
</dbReference>
<keyword evidence="1" id="KW-1133">Transmembrane helix</keyword>
<dbReference type="EMBL" id="JAGYPF010000002">
    <property type="protein sequence ID" value="MBS4212821.1"/>
    <property type="molecule type" value="Genomic_DNA"/>
</dbReference>
<keyword evidence="1" id="KW-0472">Membrane</keyword>
<protein>
    <submittedName>
        <fullName evidence="2">HupE/UreJ family protein</fullName>
    </submittedName>
</protein>
<feature type="transmembrane region" description="Helical" evidence="1">
    <location>
        <begin position="361"/>
        <end position="378"/>
    </location>
</feature>
<evidence type="ECO:0000313" key="2">
    <source>
        <dbReference type="EMBL" id="MBS4212821.1"/>
    </source>
</evidence>
<gene>
    <name evidence="2" type="ORF">KHA99_10235</name>
</gene>
<dbReference type="Proteomes" id="UP000679749">
    <property type="component" value="Unassembled WGS sequence"/>
</dbReference>
<evidence type="ECO:0000256" key="1">
    <source>
        <dbReference type="SAM" id="Phobius"/>
    </source>
</evidence>
<proteinExistence type="predicted"/>
<dbReference type="AlphaFoldDB" id="A0A942YWL7"/>
<feature type="transmembrane region" description="Helical" evidence="1">
    <location>
        <begin position="242"/>
        <end position="261"/>
    </location>
</feature>
<reference evidence="2" key="1">
    <citation type="submission" date="2021-05" db="EMBL/GenBank/DDBJ databases">
        <title>Novel Bacillus species.</title>
        <authorList>
            <person name="Liu G."/>
        </authorList>
    </citation>
    <scope>NUCLEOTIDE SEQUENCE</scope>
    <source>
        <strain evidence="2">FJAT-49825</strain>
    </source>
</reference>
<keyword evidence="3" id="KW-1185">Reference proteome</keyword>
<name>A0A942YWL7_9BACI</name>
<feature type="transmembrane region" description="Helical" evidence="1">
    <location>
        <begin position="297"/>
        <end position="315"/>
    </location>
</feature>
<organism evidence="2 3">
    <name type="scientific">Neobacillus rhizophilus</name>
    <dbReference type="NCBI Taxonomy" id="2833579"/>
    <lineage>
        <taxon>Bacteria</taxon>
        <taxon>Bacillati</taxon>
        <taxon>Bacillota</taxon>
        <taxon>Bacilli</taxon>
        <taxon>Bacillales</taxon>
        <taxon>Bacillaceae</taxon>
        <taxon>Neobacillus</taxon>
    </lineage>
</organism>
<accession>A0A942YWL7</accession>
<keyword evidence="1" id="KW-0812">Transmembrane</keyword>
<feature type="transmembrane region" description="Helical" evidence="1">
    <location>
        <begin position="267"/>
        <end position="285"/>
    </location>
</feature>
<evidence type="ECO:0000313" key="3">
    <source>
        <dbReference type="Proteomes" id="UP000679749"/>
    </source>
</evidence>
<sequence>MVMLKGRKIISLLSLMILSVILFCGNPRGVEAHMNTVGFSDIEIHDKTIEYQLYLDPSEVAQWVDAQSKRVFVIGEPSQNEASRPEVSWTEEDLKPFIHEFLTVTNNGETAEPSIKGISMAERKDGPTVLIDMNYVFSEPVDTYEIDYKFFFDQFDALHQNFATIHIGDTEVEKVFNKDDRTVSGHVASVSSGTITTEITIPSWLNTMWEYVKLGVEHIWTGYDHLLFVAALVILQQPLKNYIKILTAFTIGHSITLAIAALDVLRIPASFIEPLIALSIVYIAIENIWIKKLKWRWLLALGFGLIHGFGFAQILQGALGDHYILSLFSFNLGVEIGQIIVAAVLLPLLILVSRRKWYRQAAFCVSGGIAIIGLYWLIERTLF</sequence>